<evidence type="ECO:0000313" key="2">
    <source>
        <dbReference type="EMBL" id="NJW54179.1"/>
    </source>
</evidence>
<sequence>MYLKESKGKFQLIRNGAPFYMYGAAAEAGYLKELKAAGANTARIYDTVNLRSTLDQAHDLGLAVVVDIPMPKHVSDAEFYDNIDLFETLHVKVAEVVSRHKDHPALLYWNLGNELYYPYLYKNTKFHERFGVLVDLIHELDPNHPVSTTTIGANKLRVLSITWKTPQLDFVSFNSFGSLSTFSERLKPLTPLWRGPHVITEWGVNGPWEAPLTLWGAPIEETSTKKAEQVSERYRDYIHPLKDNNSLGSFVFYWGQKNEITPTWYSLFDENHMRSQTVFELENIWKGMEREFPGPVLRYLLLEEKGALDNIVLTPSQLVTAQVYLYDQAPSDYTYHWEIKEESWYAYHISKTIAGINFDQMDKTVSFKTPAAEGPYRLHLKITNNTGYYAAANIPFYVLAPDNEN</sequence>
<keyword evidence="3" id="KW-1185">Reference proteome</keyword>
<dbReference type="EMBL" id="JAAVJR010000014">
    <property type="protein sequence ID" value="NJW54179.1"/>
    <property type="molecule type" value="Genomic_DNA"/>
</dbReference>
<dbReference type="InterPro" id="IPR017853">
    <property type="entry name" value="GH"/>
</dbReference>
<name>A0ABX1D3C8_9FLAO</name>
<comment type="caution">
    <text evidence="2">The sequence shown here is derived from an EMBL/GenBank/DDBJ whole genome shotgun (WGS) entry which is preliminary data.</text>
</comment>
<feature type="domain" description="Glycoside hydrolase family 2 catalytic" evidence="1">
    <location>
        <begin position="38"/>
        <end position="202"/>
    </location>
</feature>
<proteinExistence type="predicted"/>
<evidence type="ECO:0000259" key="1">
    <source>
        <dbReference type="Pfam" id="PF02836"/>
    </source>
</evidence>
<dbReference type="InterPro" id="IPR006103">
    <property type="entry name" value="Glyco_hydro_2_cat"/>
</dbReference>
<gene>
    <name evidence="2" type="ORF">HC175_14775</name>
</gene>
<reference evidence="2 3" key="1">
    <citation type="submission" date="2020-03" db="EMBL/GenBank/DDBJ databases">
        <title>Salinimicrobium sp. nov, isolated from SCS.</title>
        <authorList>
            <person name="Cao W.R."/>
        </authorList>
    </citation>
    <scope>NUCLEOTIDE SEQUENCE [LARGE SCALE GENOMIC DNA]</scope>
    <source>
        <strain evidence="3">J15B91</strain>
    </source>
</reference>
<dbReference type="Pfam" id="PF02836">
    <property type="entry name" value="Glyco_hydro_2_C"/>
    <property type="match status" value="1"/>
</dbReference>
<dbReference type="Proteomes" id="UP000703674">
    <property type="component" value="Unassembled WGS sequence"/>
</dbReference>
<accession>A0ABX1D3C8</accession>
<evidence type="ECO:0000313" key="3">
    <source>
        <dbReference type="Proteomes" id="UP000703674"/>
    </source>
</evidence>
<dbReference type="Gene3D" id="3.20.20.80">
    <property type="entry name" value="Glycosidases"/>
    <property type="match status" value="1"/>
</dbReference>
<organism evidence="2 3">
    <name type="scientific">Salinimicrobium oceani</name>
    <dbReference type="NCBI Taxonomy" id="2722702"/>
    <lineage>
        <taxon>Bacteria</taxon>
        <taxon>Pseudomonadati</taxon>
        <taxon>Bacteroidota</taxon>
        <taxon>Flavobacteriia</taxon>
        <taxon>Flavobacteriales</taxon>
        <taxon>Flavobacteriaceae</taxon>
        <taxon>Salinimicrobium</taxon>
    </lineage>
</organism>
<protein>
    <recommendedName>
        <fullName evidence="1">Glycoside hydrolase family 2 catalytic domain-containing protein</fullName>
    </recommendedName>
</protein>
<dbReference type="SUPFAM" id="SSF51445">
    <property type="entry name" value="(Trans)glycosidases"/>
    <property type="match status" value="1"/>
</dbReference>